<gene>
    <name evidence="10" type="ORF">COO20_05605</name>
    <name evidence="9" type="ORF">CSC3H3_14170</name>
</gene>
<keyword evidence="1" id="KW-0813">Transport</keyword>
<evidence type="ECO:0000259" key="8">
    <source>
        <dbReference type="PROSITE" id="PS51007"/>
    </source>
</evidence>
<dbReference type="Gene3D" id="1.10.760.10">
    <property type="entry name" value="Cytochrome c-like domain"/>
    <property type="match status" value="1"/>
</dbReference>
<keyword evidence="11" id="KW-1185">Reference proteome</keyword>
<feature type="signal peptide" evidence="7">
    <location>
        <begin position="1"/>
        <end position="23"/>
    </location>
</feature>
<dbReference type="PANTHER" id="PTHR11961">
    <property type="entry name" value="CYTOCHROME C"/>
    <property type="match status" value="1"/>
</dbReference>
<evidence type="ECO:0000256" key="1">
    <source>
        <dbReference type="ARBA" id="ARBA00022448"/>
    </source>
</evidence>
<dbReference type="InterPro" id="IPR036909">
    <property type="entry name" value="Cyt_c-like_dom_sf"/>
</dbReference>
<evidence type="ECO:0000313" key="10">
    <source>
        <dbReference type="EMBL" id="PKR54878.1"/>
    </source>
</evidence>
<dbReference type="Pfam" id="PF00034">
    <property type="entry name" value="Cytochrom_C"/>
    <property type="match status" value="1"/>
</dbReference>
<dbReference type="AlphaFoldDB" id="A0A2N3KWH5"/>
<dbReference type="InterPro" id="IPR002327">
    <property type="entry name" value="Cyt_c_1A/1B"/>
</dbReference>
<evidence type="ECO:0000256" key="5">
    <source>
        <dbReference type="ARBA" id="ARBA00023004"/>
    </source>
</evidence>
<evidence type="ECO:0000256" key="6">
    <source>
        <dbReference type="PROSITE-ProRule" id="PRU00433"/>
    </source>
</evidence>
<dbReference type="KEGG" id="thac:CSC3H3_14170"/>
<evidence type="ECO:0000256" key="3">
    <source>
        <dbReference type="ARBA" id="ARBA00022723"/>
    </source>
</evidence>
<name>A0A2N3KWH5_9PROT</name>
<dbReference type="Proteomes" id="UP000233597">
    <property type="component" value="Unassembled WGS sequence"/>
</dbReference>
<keyword evidence="5 6" id="KW-0408">Iron</keyword>
<dbReference type="EMBL" id="NWTK01000003">
    <property type="protein sequence ID" value="PKR54878.1"/>
    <property type="molecule type" value="Genomic_DNA"/>
</dbReference>
<keyword evidence="3 6" id="KW-0479">Metal-binding</keyword>
<keyword evidence="4" id="KW-0249">Electron transport</keyword>
<dbReference type="InterPro" id="IPR009056">
    <property type="entry name" value="Cyt_c-like_dom"/>
</dbReference>
<evidence type="ECO:0000313" key="9">
    <source>
        <dbReference type="EMBL" id="AUG53731.1"/>
    </source>
</evidence>
<dbReference type="PRINTS" id="PR00604">
    <property type="entry name" value="CYTCHRMECIAB"/>
</dbReference>
<evidence type="ECO:0000313" key="12">
    <source>
        <dbReference type="Proteomes" id="UP000233597"/>
    </source>
</evidence>
<evidence type="ECO:0000313" key="11">
    <source>
        <dbReference type="Proteomes" id="UP000233458"/>
    </source>
</evidence>
<dbReference type="GO" id="GO:0009055">
    <property type="term" value="F:electron transfer activity"/>
    <property type="evidence" value="ECO:0007669"/>
    <property type="project" value="InterPro"/>
</dbReference>
<dbReference type="EMBL" id="CP024199">
    <property type="protein sequence ID" value="AUG53731.1"/>
    <property type="molecule type" value="Genomic_DNA"/>
</dbReference>
<dbReference type="PROSITE" id="PS51007">
    <property type="entry name" value="CYTC"/>
    <property type="match status" value="1"/>
</dbReference>
<accession>A0A2N3KWH5</accession>
<dbReference type="Proteomes" id="UP000233458">
    <property type="component" value="Chromosome"/>
</dbReference>
<dbReference type="OrthoDB" id="9805828at2"/>
<keyword evidence="7" id="KW-0732">Signal</keyword>
<evidence type="ECO:0000256" key="7">
    <source>
        <dbReference type="SAM" id="SignalP"/>
    </source>
</evidence>
<dbReference type="GO" id="GO:0046872">
    <property type="term" value="F:metal ion binding"/>
    <property type="evidence" value="ECO:0007669"/>
    <property type="project" value="UniProtKB-KW"/>
</dbReference>
<sequence>MNSIKMLAIAVSATAMFSTAAFAAGDAAKGEKVFKKCAACHSIEEGKNKVGPSLHGVVGRECGAISDYKYSKGYQDACEKGFTIDEAFLDEYLKDPSAKISAIAQTKERSKMTFKLKDEQDIQDVTEYLKQN</sequence>
<evidence type="ECO:0000256" key="2">
    <source>
        <dbReference type="ARBA" id="ARBA00022617"/>
    </source>
</evidence>
<feature type="domain" description="Cytochrome c" evidence="8">
    <location>
        <begin position="25"/>
        <end position="132"/>
    </location>
</feature>
<evidence type="ECO:0000256" key="4">
    <source>
        <dbReference type="ARBA" id="ARBA00022982"/>
    </source>
</evidence>
<dbReference type="RefSeq" id="WP_101264721.1">
    <property type="nucleotide sequence ID" value="NZ_CP024199.1"/>
</dbReference>
<reference evidence="10 12" key="1">
    <citation type="submission" date="2017-09" db="EMBL/GenBank/DDBJ databases">
        <title>Biodiversity and function of Thalassospira species in the particle-attached aromatic-hydrocarbon-degrading consortia from the surface seawater of the South China Sea.</title>
        <authorList>
            <person name="Dong C."/>
            <person name="Liu R."/>
            <person name="Shao Z."/>
        </authorList>
    </citation>
    <scope>NUCLEOTIDE SEQUENCE [LARGE SCALE GENOMIC DNA]</scope>
    <source>
        <strain evidence="10 12">CSC1P2</strain>
    </source>
</reference>
<dbReference type="SUPFAM" id="SSF46626">
    <property type="entry name" value="Cytochrome c"/>
    <property type="match status" value="1"/>
</dbReference>
<dbReference type="GO" id="GO:0020037">
    <property type="term" value="F:heme binding"/>
    <property type="evidence" value="ECO:0007669"/>
    <property type="project" value="InterPro"/>
</dbReference>
<protein>
    <submittedName>
        <fullName evidence="10">Cytochrome C</fullName>
    </submittedName>
</protein>
<organism evidence="10 12">
    <name type="scientific">Thalassospira marina</name>
    <dbReference type="NCBI Taxonomy" id="2048283"/>
    <lineage>
        <taxon>Bacteria</taxon>
        <taxon>Pseudomonadati</taxon>
        <taxon>Pseudomonadota</taxon>
        <taxon>Alphaproteobacteria</taxon>
        <taxon>Rhodospirillales</taxon>
        <taxon>Thalassospiraceae</taxon>
        <taxon>Thalassospira</taxon>
    </lineage>
</organism>
<keyword evidence="2 6" id="KW-0349">Heme</keyword>
<reference evidence="9 11" key="2">
    <citation type="submission" date="2017-10" db="EMBL/GenBank/DDBJ databases">
        <title>Biodiversity and function of Thalassospira species in the particle-attached aromatic-hydrocarbon-degrading consortia from the surface seawater of the China South Sea.</title>
        <authorList>
            <person name="Dong C."/>
            <person name="Liu R."/>
            <person name="Shao Z."/>
        </authorList>
    </citation>
    <scope>NUCLEOTIDE SEQUENCE [LARGE SCALE GENOMIC DNA]</scope>
    <source>
        <strain evidence="9 11">CSC3H3</strain>
    </source>
</reference>
<feature type="chain" id="PRO_5014917338" evidence="7">
    <location>
        <begin position="24"/>
        <end position="132"/>
    </location>
</feature>
<proteinExistence type="predicted"/>